<protein>
    <recommendedName>
        <fullName evidence="4">Bcl-2 Bcl-2 homology region 1-3 domain-containing protein</fullName>
    </recommendedName>
</protein>
<accession>A0AAD9P5W4</accession>
<dbReference type="Proteomes" id="UP001209878">
    <property type="component" value="Unassembled WGS sequence"/>
</dbReference>
<keyword evidence="3" id="KW-0472">Membrane</keyword>
<organism evidence="5 6">
    <name type="scientific">Ridgeia piscesae</name>
    <name type="common">Tubeworm</name>
    <dbReference type="NCBI Taxonomy" id="27915"/>
    <lineage>
        <taxon>Eukaryota</taxon>
        <taxon>Metazoa</taxon>
        <taxon>Spiralia</taxon>
        <taxon>Lophotrochozoa</taxon>
        <taxon>Annelida</taxon>
        <taxon>Polychaeta</taxon>
        <taxon>Sedentaria</taxon>
        <taxon>Canalipalpata</taxon>
        <taxon>Sabellida</taxon>
        <taxon>Siboglinidae</taxon>
        <taxon>Ridgeia</taxon>
    </lineage>
</organism>
<dbReference type="GO" id="GO:0015288">
    <property type="term" value="F:porin activity"/>
    <property type="evidence" value="ECO:0007669"/>
    <property type="project" value="TreeGrafter"/>
</dbReference>
<dbReference type="InterPro" id="IPR002475">
    <property type="entry name" value="Bcl2-like"/>
</dbReference>
<dbReference type="SMART" id="SM00337">
    <property type="entry name" value="BCL"/>
    <property type="match status" value="1"/>
</dbReference>
<dbReference type="CDD" id="cd06845">
    <property type="entry name" value="Bcl-2_like"/>
    <property type="match status" value="1"/>
</dbReference>
<dbReference type="SUPFAM" id="SSF56854">
    <property type="entry name" value="Bcl-2 inhibitors of programmed cell death"/>
    <property type="match status" value="1"/>
</dbReference>
<feature type="transmembrane region" description="Helical" evidence="3">
    <location>
        <begin position="167"/>
        <end position="189"/>
    </location>
</feature>
<dbReference type="PRINTS" id="PR01862">
    <property type="entry name" value="BCL2FAMILY"/>
</dbReference>
<evidence type="ECO:0000313" key="5">
    <source>
        <dbReference type="EMBL" id="KAK2188738.1"/>
    </source>
</evidence>
<sequence length="192" mass="21648">MWLCKDVSEMPCFTRTTNAAMCWTKIHSVCLYPGLAMKFAIASHRGSPAARIGRQLAMIGDDINDRYSPQFNQMIRTLNITPDTAYEAFAGVARKLFRDGNINWGRIITLLCFGYRMAVTVIQRGIRGFFSNIVGFVVKFIMTEKIAKWIAEQGGWRAVLLYVPETVGWPTICMILSIAAISIMSALFFSRK</sequence>
<dbReference type="Pfam" id="PF00452">
    <property type="entry name" value="Bcl-2"/>
    <property type="match status" value="1"/>
</dbReference>
<dbReference type="GO" id="GO:0051400">
    <property type="term" value="F:BH domain binding"/>
    <property type="evidence" value="ECO:0007669"/>
    <property type="project" value="TreeGrafter"/>
</dbReference>
<evidence type="ECO:0000259" key="4">
    <source>
        <dbReference type="SMART" id="SM00337"/>
    </source>
</evidence>
<gene>
    <name evidence="5" type="ORF">NP493_123g00001</name>
</gene>
<keyword evidence="3" id="KW-1133">Transmembrane helix</keyword>
<evidence type="ECO:0000256" key="1">
    <source>
        <dbReference type="ARBA" id="ARBA00009458"/>
    </source>
</evidence>
<evidence type="ECO:0000256" key="3">
    <source>
        <dbReference type="SAM" id="Phobius"/>
    </source>
</evidence>
<evidence type="ECO:0000313" key="6">
    <source>
        <dbReference type="Proteomes" id="UP001209878"/>
    </source>
</evidence>
<evidence type="ECO:0000256" key="2">
    <source>
        <dbReference type="ARBA" id="ARBA00022703"/>
    </source>
</evidence>
<reference evidence="5" key="1">
    <citation type="journal article" date="2023" name="Mol. Biol. Evol.">
        <title>Third-Generation Sequencing Reveals the Adaptive Role of the Epigenome in Three Deep-Sea Polychaetes.</title>
        <authorList>
            <person name="Perez M."/>
            <person name="Aroh O."/>
            <person name="Sun Y."/>
            <person name="Lan Y."/>
            <person name="Juniper S.K."/>
            <person name="Young C.R."/>
            <person name="Angers B."/>
            <person name="Qian P.Y."/>
        </authorList>
    </citation>
    <scope>NUCLEOTIDE SEQUENCE</scope>
    <source>
        <strain evidence="5">R07B-5</strain>
    </source>
</reference>
<dbReference type="InterPro" id="IPR046371">
    <property type="entry name" value="Bcl-2_BH1-3"/>
</dbReference>
<keyword evidence="6" id="KW-1185">Reference proteome</keyword>
<comment type="similarity">
    <text evidence="1">Belongs to the Bcl-2 family.</text>
</comment>
<dbReference type="GO" id="GO:0042981">
    <property type="term" value="P:regulation of apoptotic process"/>
    <property type="evidence" value="ECO:0007669"/>
    <property type="project" value="InterPro"/>
</dbReference>
<dbReference type="InterPro" id="IPR036834">
    <property type="entry name" value="Bcl-2-like_sf"/>
</dbReference>
<dbReference type="InterPro" id="IPR020717">
    <property type="entry name" value="Bcl2_BH1_motif_CS"/>
</dbReference>
<dbReference type="GO" id="GO:0005741">
    <property type="term" value="C:mitochondrial outer membrane"/>
    <property type="evidence" value="ECO:0007669"/>
    <property type="project" value="TreeGrafter"/>
</dbReference>
<dbReference type="Gene3D" id="1.10.437.10">
    <property type="entry name" value="Blc2-like"/>
    <property type="match status" value="1"/>
</dbReference>
<dbReference type="AlphaFoldDB" id="A0AAD9P5W4"/>
<dbReference type="PROSITE" id="PS01080">
    <property type="entry name" value="BH1"/>
    <property type="match status" value="1"/>
</dbReference>
<dbReference type="GO" id="GO:0001836">
    <property type="term" value="P:release of cytochrome c from mitochondria"/>
    <property type="evidence" value="ECO:0007669"/>
    <property type="project" value="TreeGrafter"/>
</dbReference>
<comment type="caution">
    <text evidence="5">The sequence shown here is derived from an EMBL/GenBank/DDBJ whole genome shotgun (WGS) entry which is preliminary data.</text>
</comment>
<feature type="transmembrane region" description="Helical" evidence="3">
    <location>
        <begin position="104"/>
        <end position="122"/>
    </location>
</feature>
<dbReference type="PROSITE" id="PS50062">
    <property type="entry name" value="BCL2_FAMILY"/>
    <property type="match status" value="1"/>
</dbReference>
<dbReference type="GO" id="GO:0097192">
    <property type="term" value="P:extrinsic apoptotic signaling pathway in absence of ligand"/>
    <property type="evidence" value="ECO:0007669"/>
    <property type="project" value="TreeGrafter"/>
</dbReference>
<proteinExistence type="inferred from homology"/>
<feature type="domain" description="Bcl-2 Bcl-2 homology region 1-3" evidence="4">
    <location>
        <begin position="56"/>
        <end position="156"/>
    </location>
</feature>
<dbReference type="EMBL" id="JAODUO010000123">
    <property type="protein sequence ID" value="KAK2188738.1"/>
    <property type="molecule type" value="Genomic_DNA"/>
</dbReference>
<dbReference type="InterPro" id="IPR026298">
    <property type="entry name" value="Bcl-2_fam"/>
</dbReference>
<keyword evidence="3" id="KW-0812">Transmembrane</keyword>
<keyword evidence="2" id="KW-0053">Apoptosis</keyword>
<dbReference type="GO" id="GO:0008630">
    <property type="term" value="P:intrinsic apoptotic signaling pathway in response to DNA damage"/>
    <property type="evidence" value="ECO:0007669"/>
    <property type="project" value="TreeGrafter"/>
</dbReference>
<dbReference type="PANTHER" id="PTHR11256:SF41">
    <property type="entry name" value="BCL-2 HOMOLOGOUS ANTAGONIST_KILLER"/>
    <property type="match status" value="1"/>
</dbReference>
<dbReference type="PANTHER" id="PTHR11256">
    <property type="entry name" value="BCL-2 RELATED"/>
    <property type="match status" value="1"/>
</dbReference>
<name>A0AAD9P5W4_RIDPI</name>